<dbReference type="PRINTS" id="PR00853">
    <property type="entry name" value="XPGRADSUPER"/>
</dbReference>
<comment type="subcellular location">
    <subcellularLocation>
        <location evidence="16">Nucleus</location>
        <location evidence="16">Nucleolus</location>
    </subcellularLocation>
    <subcellularLocation>
        <location evidence="16">Nucleus</location>
        <location evidence="16">Nucleoplasm</location>
    </subcellularLocation>
    <subcellularLocation>
        <location evidence="16">Mitochondrion</location>
    </subcellularLocation>
    <text evidence="16">Resides mostly in the nucleoli and relocalizes to the nucleoplasm upon DNA damage.</text>
</comment>
<dbReference type="InterPro" id="IPR006084">
    <property type="entry name" value="XPG/Rad2"/>
</dbReference>
<evidence type="ECO:0000256" key="2">
    <source>
        <dbReference type="ARBA" id="ARBA00022705"/>
    </source>
</evidence>
<evidence type="ECO:0000256" key="17">
    <source>
        <dbReference type="SAM" id="MobiDB-lite"/>
    </source>
</evidence>
<keyword evidence="1 16" id="KW-0597">Phosphoprotein</keyword>
<keyword evidence="2 16" id="KW-0235">DNA replication</keyword>
<feature type="domain" description="XPG N-terminal" evidence="19">
    <location>
        <begin position="1"/>
        <end position="112"/>
    </location>
</feature>
<evidence type="ECO:0000259" key="19">
    <source>
        <dbReference type="SMART" id="SM00485"/>
    </source>
</evidence>
<dbReference type="InterPro" id="IPR008918">
    <property type="entry name" value="HhH2"/>
</dbReference>
<dbReference type="SUPFAM" id="SSF88723">
    <property type="entry name" value="PIN domain-like"/>
    <property type="match status" value="1"/>
</dbReference>
<comment type="similarity">
    <text evidence="14 16">Belongs to the XPG/RAD2 endonuclease family. FEN1 subfamily.</text>
</comment>
<sequence>MGIKGLAKLLSDEAPDCIREVPLSSLQGRKIAVDASMAIYQFLIAVRSGGPNQQATMLTNADGETTSHIQGIFNRTIRFIVEGIRPVYVFDGKPPQFKSGELLKRREKRLKAEEALKAAEETGDYEEQDKQSKRLVRAGTKENEDCIRLLDLMGVPVIRAPCEAEAQAAALARAGKVYATATEDMDALTFRTPVQVRKMTFANAKNSDVQQIDYAKAIAGLGLDHDQFVDLCILLGCDYCETIRGIGPKTALRLVREHGNIETILKNINREKHVVPESYEPNEARKRQKAGEGKKEENEKDVDGEDGDANVARAKSEKDDDDDDDDNDEIIPVYVEARRLFNNHEVLPDSEIDLKWKDCQPVPLKTFLVDEMGFNPDRVQSSIEKLQKAFKATAKPQSRMDSFFTVKSNPENDAKKAAKRKAEADAAKGKGKKGGKKAAGGGGFNRKK</sequence>
<feature type="region of interest" description="Disordered" evidence="17">
    <location>
        <begin position="397"/>
        <end position="448"/>
    </location>
</feature>
<dbReference type="SUPFAM" id="SSF47807">
    <property type="entry name" value="5' to 3' exonuclease, C-terminal subdomain"/>
    <property type="match status" value="1"/>
</dbReference>
<keyword evidence="10 16" id="KW-0496">Mitochondrion</keyword>
<gene>
    <name evidence="20" type="ORF">ACHAW5_001833</name>
</gene>
<dbReference type="EMBL" id="JALLAZ020000375">
    <property type="protein sequence ID" value="KAL3796740.1"/>
    <property type="molecule type" value="Genomic_DNA"/>
</dbReference>
<dbReference type="GO" id="GO:0043137">
    <property type="term" value="P:DNA replication, removal of RNA primer"/>
    <property type="evidence" value="ECO:0007669"/>
    <property type="project" value="UniProtKB-UniRule"/>
</dbReference>
<dbReference type="InterPro" id="IPR023426">
    <property type="entry name" value="Flap_endonuc"/>
</dbReference>
<keyword evidence="6 16" id="KW-0227">DNA damage</keyword>
<dbReference type="Gene3D" id="1.10.150.20">
    <property type="entry name" value="5' to 3' exonuclease, C-terminal subdomain"/>
    <property type="match status" value="1"/>
</dbReference>
<feature type="compositionally biased region" description="Basic and acidic residues" evidence="17">
    <location>
        <begin position="282"/>
        <end position="298"/>
    </location>
</feature>
<feature type="compositionally biased region" description="Gly residues" evidence="17">
    <location>
        <begin position="437"/>
        <end position="448"/>
    </location>
</feature>
<feature type="compositionally biased region" description="Acidic residues" evidence="17">
    <location>
        <begin position="299"/>
        <end position="308"/>
    </location>
</feature>
<keyword evidence="5 16" id="KW-0255">Endonuclease</keyword>
<name>A0ABD3QF40_9STRA</name>
<keyword evidence="3 16" id="KW-0540">Nuclease</keyword>
<feature type="compositionally biased region" description="Polar residues" evidence="17">
    <location>
        <begin position="397"/>
        <end position="409"/>
    </location>
</feature>
<evidence type="ECO:0000256" key="1">
    <source>
        <dbReference type="ARBA" id="ARBA00022553"/>
    </source>
</evidence>
<evidence type="ECO:0000256" key="11">
    <source>
        <dbReference type="ARBA" id="ARBA00023204"/>
    </source>
</evidence>
<evidence type="ECO:0000256" key="4">
    <source>
        <dbReference type="ARBA" id="ARBA00022723"/>
    </source>
</evidence>
<dbReference type="SMART" id="SM00485">
    <property type="entry name" value="XPGN"/>
    <property type="match status" value="1"/>
</dbReference>
<dbReference type="InterPro" id="IPR029060">
    <property type="entry name" value="PIN-like_dom_sf"/>
</dbReference>
<dbReference type="CDD" id="cd09907">
    <property type="entry name" value="H3TH_FEN1-Euk"/>
    <property type="match status" value="1"/>
</dbReference>
<dbReference type="InterPro" id="IPR019974">
    <property type="entry name" value="XPG_CS"/>
</dbReference>
<dbReference type="GO" id="GO:0017108">
    <property type="term" value="F:5'-flap endonuclease activity"/>
    <property type="evidence" value="ECO:0007669"/>
    <property type="project" value="UniProtKB-UniRule"/>
</dbReference>
<dbReference type="GO" id="GO:0003677">
    <property type="term" value="F:DNA binding"/>
    <property type="evidence" value="ECO:0007669"/>
    <property type="project" value="UniProtKB-UniRule"/>
</dbReference>
<dbReference type="InterPro" id="IPR006085">
    <property type="entry name" value="XPG_DNA_repair_N"/>
</dbReference>
<keyword evidence="8 16" id="KW-0269">Exonuclease</keyword>
<reference evidence="20 21" key="1">
    <citation type="submission" date="2024-10" db="EMBL/GenBank/DDBJ databases">
        <title>Updated reference genomes for cyclostephanoid diatoms.</title>
        <authorList>
            <person name="Roberts W.R."/>
            <person name="Alverson A.J."/>
        </authorList>
    </citation>
    <scope>NUCLEOTIDE SEQUENCE [LARGE SCALE GENOMIC DNA]</scope>
    <source>
        <strain evidence="20 21">AJA276-08</strain>
    </source>
</reference>
<dbReference type="CDD" id="cd09867">
    <property type="entry name" value="PIN_FEN1"/>
    <property type="match status" value="1"/>
</dbReference>
<dbReference type="GO" id="GO:0000287">
    <property type="term" value="F:magnesium ion binding"/>
    <property type="evidence" value="ECO:0007669"/>
    <property type="project" value="UniProtKB-UniRule"/>
</dbReference>
<evidence type="ECO:0000256" key="9">
    <source>
        <dbReference type="ARBA" id="ARBA00022842"/>
    </source>
</evidence>
<dbReference type="AlphaFoldDB" id="A0ABD3QF40"/>
<dbReference type="GO" id="GO:0005730">
    <property type="term" value="C:nucleolus"/>
    <property type="evidence" value="ECO:0007669"/>
    <property type="project" value="UniProtKB-SubCell"/>
</dbReference>
<feature type="region of interest" description="Disordered" evidence="17">
    <location>
        <begin position="275"/>
        <end position="328"/>
    </location>
</feature>
<evidence type="ECO:0000256" key="3">
    <source>
        <dbReference type="ARBA" id="ARBA00022722"/>
    </source>
</evidence>
<evidence type="ECO:0000256" key="13">
    <source>
        <dbReference type="ARBA" id="ARBA00029382"/>
    </source>
</evidence>
<accession>A0ABD3QF40</accession>
<dbReference type="HAMAP" id="MF_00614">
    <property type="entry name" value="Fen"/>
    <property type="match status" value="1"/>
</dbReference>
<evidence type="ECO:0000256" key="7">
    <source>
        <dbReference type="ARBA" id="ARBA00022801"/>
    </source>
</evidence>
<feature type="domain" description="XPG-I" evidence="18">
    <location>
        <begin position="151"/>
        <end position="223"/>
    </location>
</feature>
<organism evidence="20 21">
    <name type="scientific">Stephanodiscus triporus</name>
    <dbReference type="NCBI Taxonomy" id="2934178"/>
    <lineage>
        <taxon>Eukaryota</taxon>
        <taxon>Sar</taxon>
        <taxon>Stramenopiles</taxon>
        <taxon>Ochrophyta</taxon>
        <taxon>Bacillariophyta</taxon>
        <taxon>Coscinodiscophyceae</taxon>
        <taxon>Thalassiosirophycidae</taxon>
        <taxon>Stephanodiscales</taxon>
        <taxon>Stephanodiscaceae</taxon>
        <taxon>Stephanodiscus</taxon>
    </lineage>
</organism>
<feature type="compositionally biased region" description="Acidic residues" evidence="17">
    <location>
        <begin position="319"/>
        <end position="328"/>
    </location>
</feature>
<dbReference type="GO" id="GO:0005654">
    <property type="term" value="C:nucleoplasm"/>
    <property type="evidence" value="ECO:0007669"/>
    <property type="project" value="UniProtKB-SubCell"/>
</dbReference>
<dbReference type="EC" id="3.1.-.-" evidence="16"/>
<keyword evidence="4 16" id="KW-0479">Metal-binding</keyword>
<evidence type="ECO:0000259" key="18">
    <source>
        <dbReference type="SMART" id="SM00484"/>
    </source>
</evidence>
<comment type="caution">
    <text evidence="20">The sequence shown here is derived from an EMBL/GenBank/DDBJ whole genome shotgun (WGS) entry which is preliminary data.</text>
</comment>
<dbReference type="Gene3D" id="3.40.50.1010">
    <property type="entry name" value="5'-nuclease"/>
    <property type="match status" value="1"/>
</dbReference>
<evidence type="ECO:0000256" key="15">
    <source>
        <dbReference type="ARBA" id="ARBA00063178"/>
    </source>
</evidence>
<dbReference type="PROSITE" id="PS00841">
    <property type="entry name" value="XPG_1"/>
    <property type="match status" value="1"/>
</dbReference>
<dbReference type="InterPro" id="IPR006086">
    <property type="entry name" value="XPG-I_dom"/>
</dbReference>
<evidence type="ECO:0000256" key="12">
    <source>
        <dbReference type="ARBA" id="ARBA00023242"/>
    </source>
</evidence>
<dbReference type="Pfam" id="PF00752">
    <property type="entry name" value="XPG_N"/>
    <property type="match status" value="1"/>
</dbReference>
<keyword evidence="11 16" id="KW-0234">DNA repair</keyword>
<keyword evidence="9 16" id="KW-0460">Magnesium</keyword>
<dbReference type="InterPro" id="IPR036279">
    <property type="entry name" value="5-3_exonuclease_C_sf"/>
</dbReference>
<comment type="cofactor">
    <cofactor evidence="16">
        <name>Mg(2+)</name>
        <dbReference type="ChEBI" id="CHEBI:18420"/>
    </cofactor>
    <text evidence="16">Binds 2 magnesium ions per subunit. They probably participate in the reaction catalyzed by the enzyme. May bind an additional third magnesium ion after substrate binding.</text>
</comment>
<evidence type="ECO:0000256" key="10">
    <source>
        <dbReference type="ARBA" id="ARBA00023128"/>
    </source>
</evidence>
<keyword evidence="21" id="KW-1185">Reference proteome</keyword>
<evidence type="ECO:0000313" key="20">
    <source>
        <dbReference type="EMBL" id="KAL3796740.1"/>
    </source>
</evidence>
<evidence type="ECO:0000313" key="21">
    <source>
        <dbReference type="Proteomes" id="UP001530315"/>
    </source>
</evidence>
<dbReference type="SMART" id="SM00484">
    <property type="entry name" value="XPGI"/>
    <property type="match status" value="1"/>
</dbReference>
<evidence type="ECO:0000256" key="8">
    <source>
        <dbReference type="ARBA" id="ARBA00022839"/>
    </source>
</evidence>
<evidence type="ECO:0000256" key="14">
    <source>
        <dbReference type="ARBA" id="ARBA00034726"/>
    </source>
</evidence>
<dbReference type="Pfam" id="PF00867">
    <property type="entry name" value="XPG_I"/>
    <property type="match status" value="1"/>
</dbReference>
<comment type="subunit">
    <text evidence="15">Interacts with PCNA1 and PCNA2. Three molecules of FEN1 bind to one PCNA trimer with each molecule binding to one PCNA monomer. PCNA stimulates the nuclease activity without altering cleavage specificity.</text>
</comment>
<comment type="function">
    <text evidence="13 16">Structure-specific nuclease with 5'-flap endonuclease and 5'-3' exonuclease activities involved in DNA replication and repair. During DNA replication, cleaves the 5'-overhanging flap structure that is generated by displacement synthesis when DNA polymerase encounters the 5'-end of a downstream Okazaki fragment. It enters the flap from the 5'-end and then tracks to cleave the flap base, leaving a nick for ligation. Also involved in the long patch base excision repair (LP-BER) pathway, by cleaving within the apurinic/apyrimidinic (AP) site-terminated flap. Acts as a genome stabilization factor that prevents flaps from equilibrating into structures that lead to duplications and deletions. Also possesses 5'-3' exonuclease activity on nicked or gapped double-stranded DNA, and exhibits RNase H activity. Also involved in replication and repair of rDNA and in repairing mitochondrial DNA.</text>
</comment>
<dbReference type="GO" id="GO:0006284">
    <property type="term" value="P:base-excision repair"/>
    <property type="evidence" value="ECO:0007669"/>
    <property type="project" value="UniProtKB-UniRule"/>
</dbReference>
<evidence type="ECO:0000256" key="16">
    <source>
        <dbReference type="HAMAP-Rule" id="MF_03140"/>
    </source>
</evidence>
<evidence type="ECO:0000256" key="5">
    <source>
        <dbReference type="ARBA" id="ARBA00022759"/>
    </source>
</evidence>
<keyword evidence="7 16" id="KW-0378">Hydrolase</keyword>
<dbReference type="FunFam" id="3.40.50.1010:FF:000016">
    <property type="entry name" value="Flap endonuclease 1"/>
    <property type="match status" value="1"/>
</dbReference>
<protein>
    <recommendedName>
        <fullName evidence="16">Flap endonuclease 1</fullName>
        <shortName evidence="16">FEN-1</shortName>
        <ecNumber evidence="16">3.1.-.-</ecNumber>
    </recommendedName>
    <alternativeName>
        <fullName evidence="16">Flap structure-specific endonuclease 1</fullName>
    </alternativeName>
</protein>
<proteinExistence type="inferred from homology"/>
<dbReference type="SMART" id="SM00279">
    <property type="entry name" value="HhH2"/>
    <property type="match status" value="1"/>
</dbReference>
<dbReference type="Proteomes" id="UP001530315">
    <property type="component" value="Unassembled WGS sequence"/>
</dbReference>
<evidence type="ECO:0000256" key="6">
    <source>
        <dbReference type="ARBA" id="ARBA00022763"/>
    </source>
</evidence>
<dbReference type="FunFam" id="1.10.150.20:FF:000009">
    <property type="entry name" value="Flap endonuclease 1"/>
    <property type="match status" value="1"/>
</dbReference>
<dbReference type="PANTHER" id="PTHR11081:SF9">
    <property type="entry name" value="FLAP ENDONUCLEASE 1"/>
    <property type="match status" value="1"/>
</dbReference>
<dbReference type="PANTHER" id="PTHR11081">
    <property type="entry name" value="FLAP ENDONUCLEASE FAMILY MEMBER"/>
    <property type="match status" value="1"/>
</dbReference>
<dbReference type="GO" id="GO:0008409">
    <property type="term" value="F:5'-3' exonuclease activity"/>
    <property type="evidence" value="ECO:0007669"/>
    <property type="project" value="UniProtKB-UniRule"/>
</dbReference>
<dbReference type="GO" id="GO:0005739">
    <property type="term" value="C:mitochondrion"/>
    <property type="evidence" value="ECO:0007669"/>
    <property type="project" value="UniProtKB-SubCell"/>
</dbReference>
<feature type="compositionally biased region" description="Basic and acidic residues" evidence="17">
    <location>
        <begin position="410"/>
        <end position="428"/>
    </location>
</feature>
<keyword evidence="12 16" id="KW-0539">Nucleus</keyword>